<dbReference type="PATRIC" id="fig|1115809.3.peg.2070"/>
<protein>
    <submittedName>
        <fullName evidence="1">Uncharacterized protein</fullName>
    </submittedName>
</protein>
<evidence type="ECO:0000313" key="2">
    <source>
        <dbReference type="Proteomes" id="UP000016648"/>
    </source>
</evidence>
<dbReference type="AlphaFoldDB" id="U2QIM8"/>
<name>U2QIM8_9BACT</name>
<sequence>MGYTFPKSMLSKVSFIKGLSVSLVGRNLWTIMKHTPNIDPESAVNASNGQGLELNGYPTTRNIGFNVNVKF</sequence>
<evidence type="ECO:0000313" key="1">
    <source>
        <dbReference type="EMBL" id="ERK38672.1"/>
    </source>
</evidence>
<dbReference type="EMBL" id="AWEY01000035">
    <property type="protein sequence ID" value="ERK38672.1"/>
    <property type="molecule type" value="Genomic_DNA"/>
</dbReference>
<keyword evidence="2" id="KW-1185">Reference proteome</keyword>
<proteinExistence type="predicted"/>
<organism evidence="1 2">
    <name type="scientific">Segatella baroniae F0067</name>
    <dbReference type="NCBI Taxonomy" id="1115809"/>
    <lineage>
        <taxon>Bacteria</taxon>
        <taxon>Pseudomonadati</taxon>
        <taxon>Bacteroidota</taxon>
        <taxon>Bacteroidia</taxon>
        <taxon>Bacteroidales</taxon>
        <taxon>Prevotellaceae</taxon>
        <taxon>Segatella</taxon>
    </lineage>
</organism>
<comment type="caution">
    <text evidence="1">The sequence shown here is derived from an EMBL/GenBank/DDBJ whole genome shotgun (WGS) entry which is preliminary data.</text>
</comment>
<reference evidence="1 2" key="1">
    <citation type="submission" date="2013-08" db="EMBL/GenBank/DDBJ databases">
        <authorList>
            <person name="Durkin A.S."/>
            <person name="Haft D.R."/>
            <person name="McCorrison J."/>
            <person name="Torralba M."/>
            <person name="Gillis M."/>
            <person name="Haft D.H."/>
            <person name="Methe B."/>
            <person name="Sutton G."/>
            <person name="Nelson K.E."/>
        </authorList>
    </citation>
    <scope>NUCLEOTIDE SEQUENCE [LARGE SCALE GENOMIC DNA]</scope>
    <source>
        <strain evidence="1 2">F0067</strain>
    </source>
</reference>
<accession>U2QIM8</accession>
<gene>
    <name evidence="1" type="ORF">HMPREF9135_1889</name>
</gene>
<dbReference type="Proteomes" id="UP000016648">
    <property type="component" value="Unassembled WGS sequence"/>
</dbReference>